<evidence type="ECO:0000313" key="4">
    <source>
        <dbReference type="EnsemblMetazoa" id="HelroP164744"/>
    </source>
</evidence>
<evidence type="ECO:0000256" key="1">
    <source>
        <dbReference type="ARBA" id="ARBA00022441"/>
    </source>
</evidence>
<dbReference type="CTD" id="20200667"/>
<keyword evidence="1" id="KW-0880">Kelch repeat</keyword>
<evidence type="ECO:0000313" key="3">
    <source>
        <dbReference type="EMBL" id="ESN92663.1"/>
    </source>
</evidence>
<name>T1EVR7_HELRO</name>
<dbReference type="GeneID" id="20200667"/>
<dbReference type="Proteomes" id="UP000015101">
    <property type="component" value="Unassembled WGS sequence"/>
</dbReference>
<proteinExistence type="predicted"/>
<gene>
    <name evidence="4" type="primary">20200667</name>
    <name evidence="3" type="ORF">HELRODRAFT_164744</name>
</gene>
<dbReference type="InterPro" id="IPR015915">
    <property type="entry name" value="Kelch-typ_b-propeller"/>
</dbReference>
<dbReference type="EnsemblMetazoa" id="HelroT164744">
    <property type="protein sequence ID" value="HelroP164744"/>
    <property type="gene ID" value="HelroG164744"/>
</dbReference>
<protein>
    <recommendedName>
        <fullName evidence="6">BTB domain-containing protein</fullName>
    </recommendedName>
</protein>
<reference evidence="5" key="1">
    <citation type="submission" date="2012-12" db="EMBL/GenBank/DDBJ databases">
        <authorList>
            <person name="Hellsten U."/>
            <person name="Grimwood J."/>
            <person name="Chapman J.A."/>
            <person name="Shapiro H."/>
            <person name="Aerts A."/>
            <person name="Otillar R.P."/>
            <person name="Terry A.Y."/>
            <person name="Boore J.L."/>
            <person name="Simakov O."/>
            <person name="Marletaz F."/>
            <person name="Cho S.-J."/>
            <person name="Edsinger-Gonzales E."/>
            <person name="Havlak P."/>
            <person name="Kuo D.-H."/>
            <person name="Larsson T."/>
            <person name="Lv J."/>
            <person name="Arendt D."/>
            <person name="Savage R."/>
            <person name="Osoegawa K."/>
            <person name="de Jong P."/>
            <person name="Lindberg D.R."/>
            <person name="Seaver E.C."/>
            <person name="Weisblat D.A."/>
            <person name="Putnam N.H."/>
            <person name="Grigoriev I.V."/>
            <person name="Rokhsar D.S."/>
        </authorList>
    </citation>
    <scope>NUCLEOTIDE SEQUENCE</scope>
</reference>
<dbReference type="STRING" id="6412.T1EVR7"/>
<dbReference type="EMBL" id="AMQM01001793">
    <property type="status" value="NOT_ANNOTATED_CDS"/>
    <property type="molecule type" value="Genomic_DNA"/>
</dbReference>
<organism evidence="4 5">
    <name type="scientific">Helobdella robusta</name>
    <name type="common">Californian leech</name>
    <dbReference type="NCBI Taxonomy" id="6412"/>
    <lineage>
        <taxon>Eukaryota</taxon>
        <taxon>Metazoa</taxon>
        <taxon>Spiralia</taxon>
        <taxon>Lophotrochozoa</taxon>
        <taxon>Annelida</taxon>
        <taxon>Clitellata</taxon>
        <taxon>Hirudinea</taxon>
        <taxon>Rhynchobdellida</taxon>
        <taxon>Glossiphoniidae</taxon>
        <taxon>Helobdella</taxon>
    </lineage>
</organism>
<dbReference type="AlphaFoldDB" id="T1EVR7"/>
<reference evidence="4" key="3">
    <citation type="submission" date="2015-06" db="UniProtKB">
        <authorList>
            <consortium name="EnsemblMetazoa"/>
        </authorList>
    </citation>
    <scope>IDENTIFICATION</scope>
</reference>
<evidence type="ECO:0000313" key="5">
    <source>
        <dbReference type="Proteomes" id="UP000015101"/>
    </source>
</evidence>
<evidence type="ECO:0000256" key="2">
    <source>
        <dbReference type="ARBA" id="ARBA00022737"/>
    </source>
</evidence>
<keyword evidence="2" id="KW-0677">Repeat</keyword>
<dbReference type="SUPFAM" id="SSF117281">
    <property type="entry name" value="Kelch motif"/>
    <property type="match status" value="1"/>
</dbReference>
<dbReference type="PANTHER" id="PTHR45632:SF3">
    <property type="entry name" value="KELCH-LIKE PROTEIN 32"/>
    <property type="match status" value="1"/>
</dbReference>
<dbReference type="EMBL" id="KB097639">
    <property type="protein sequence ID" value="ESN92663.1"/>
    <property type="molecule type" value="Genomic_DNA"/>
</dbReference>
<dbReference type="InParanoid" id="T1EVR7"/>
<dbReference type="Gene3D" id="2.120.10.80">
    <property type="entry name" value="Kelch-type beta propeller"/>
    <property type="match status" value="1"/>
</dbReference>
<accession>T1EVR7</accession>
<dbReference type="PANTHER" id="PTHR45632">
    <property type="entry name" value="LD33804P"/>
    <property type="match status" value="1"/>
</dbReference>
<dbReference type="OrthoDB" id="6134519at2759"/>
<dbReference type="HOGENOM" id="CLU_1095296_0_0_1"/>
<keyword evidence="5" id="KW-1185">Reference proteome</keyword>
<dbReference type="KEGG" id="hro:HELRODRAFT_164744"/>
<dbReference type="RefSeq" id="XP_009028973.1">
    <property type="nucleotide sequence ID" value="XM_009030725.1"/>
</dbReference>
<reference evidence="3 5" key="2">
    <citation type="journal article" date="2013" name="Nature">
        <title>Insights into bilaterian evolution from three spiralian genomes.</title>
        <authorList>
            <person name="Simakov O."/>
            <person name="Marletaz F."/>
            <person name="Cho S.J."/>
            <person name="Edsinger-Gonzales E."/>
            <person name="Havlak P."/>
            <person name="Hellsten U."/>
            <person name="Kuo D.H."/>
            <person name="Larsson T."/>
            <person name="Lv J."/>
            <person name="Arendt D."/>
            <person name="Savage R."/>
            <person name="Osoegawa K."/>
            <person name="de Jong P."/>
            <person name="Grimwood J."/>
            <person name="Chapman J.A."/>
            <person name="Shapiro H."/>
            <person name="Aerts A."/>
            <person name="Otillar R.P."/>
            <person name="Terry A.Y."/>
            <person name="Boore J.L."/>
            <person name="Grigoriev I.V."/>
            <person name="Lindberg D.R."/>
            <person name="Seaver E.C."/>
            <person name="Weisblat D.A."/>
            <person name="Putnam N.H."/>
            <person name="Rokhsar D.S."/>
        </authorList>
    </citation>
    <scope>NUCLEOTIDE SEQUENCE</scope>
</reference>
<sequence>MIMRRRNTLQFHLKSGRRYEVARDSLLQNSSYYQDMVNSRMRDAHFKELTLDCLSDASLQEVSEFLLSLQSSEEDRSTKMKRIENIEKAYLNDSSYARIFGLAKKYALIEWFEKAPKLTARQDHVMTALGDKIFVVGGNCFATENGLDTVESAMRCLFIYPACGQWTFVLTLKLSFWTAQHSILFNGSLLCFALDWLNHNYVIQKINLKNYLDINISSSNELKKKYDISNATDTEESCGVEHAVVYAVYPVVFS</sequence>
<evidence type="ECO:0008006" key="6">
    <source>
        <dbReference type="Google" id="ProtNLM"/>
    </source>
</evidence>